<organism evidence="2 3">
    <name type="scientific">Coprinopsis marcescibilis</name>
    <name type="common">Agaric fungus</name>
    <name type="synonym">Psathyrella marcescibilis</name>
    <dbReference type="NCBI Taxonomy" id="230819"/>
    <lineage>
        <taxon>Eukaryota</taxon>
        <taxon>Fungi</taxon>
        <taxon>Dikarya</taxon>
        <taxon>Basidiomycota</taxon>
        <taxon>Agaricomycotina</taxon>
        <taxon>Agaricomycetes</taxon>
        <taxon>Agaricomycetidae</taxon>
        <taxon>Agaricales</taxon>
        <taxon>Agaricineae</taxon>
        <taxon>Psathyrellaceae</taxon>
        <taxon>Coprinopsis</taxon>
    </lineage>
</organism>
<reference evidence="2 3" key="1">
    <citation type="journal article" date="2019" name="Nat. Ecol. Evol.">
        <title>Megaphylogeny resolves global patterns of mushroom evolution.</title>
        <authorList>
            <person name="Varga T."/>
            <person name="Krizsan K."/>
            <person name="Foldi C."/>
            <person name="Dima B."/>
            <person name="Sanchez-Garcia M."/>
            <person name="Sanchez-Ramirez S."/>
            <person name="Szollosi G.J."/>
            <person name="Szarkandi J.G."/>
            <person name="Papp V."/>
            <person name="Albert L."/>
            <person name="Andreopoulos W."/>
            <person name="Angelini C."/>
            <person name="Antonin V."/>
            <person name="Barry K.W."/>
            <person name="Bougher N.L."/>
            <person name="Buchanan P."/>
            <person name="Buyck B."/>
            <person name="Bense V."/>
            <person name="Catcheside P."/>
            <person name="Chovatia M."/>
            <person name="Cooper J."/>
            <person name="Damon W."/>
            <person name="Desjardin D."/>
            <person name="Finy P."/>
            <person name="Geml J."/>
            <person name="Haridas S."/>
            <person name="Hughes K."/>
            <person name="Justo A."/>
            <person name="Karasinski D."/>
            <person name="Kautmanova I."/>
            <person name="Kiss B."/>
            <person name="Kocsube S."/>
            <person name="Kotiranta H."/>
            <person name="LaButti K.M."/>
            <person name="Lechner B.E."/>
            <person name="Liimatainen K."/>
            <person name="Lipzen A."/>
            <person name="Lukacs Z."/>
            <person name="Mihaltcheva S."/>
            <person name="Morgado L.N."/>
            <person name="Niskanen T."/>
            <person name="Noordeloos M.E."/>
            <person name="Ohm R.A."/>
            <person name="Ortiz-Santana B."/>
            <person name="Ovrebo C."/>
            <person name="Racz N."/>
            <person name="Riley R."/>
            <person name="Savchenko A."/>
            <person name="Shiryaev A."/>
            <person name="Soop K."/>
            <person name="Spirin V."/>
            <person name="Szebenyi C."/>
            <person name="Tomsovsky M."/>
            <person name="Tulloss R.E."/>
            <person name="Uehling J."/>
            <person name="Grigoriev I.V."/>
            <person name="Vagvolgyi C."/>
            <person name="Papp T."/>
            <person name="Martin F.M."/>
            <person name="Miettinen O."/>
            <person name="Hibbett D.S."/>
            <person name="Nagy L.G."/>
        </authorList>
    </citation>
    <scope>NUCLEOTIDE SEQUENCE [LARGE SCALE GENOMIC DNA]</scope>
    <source>
        <strain evidence="2 3">CBS 121175</strain>
    </source>
</reference>
<gene>
    <name evidence="2" type="ORF">FA15DRAFT_662123</name>
</gene>
<proteinExistence type="predicted"/>
<evidence type="ECO:0000256" key="1">
    <source>
        <dbReference type="SAM" id="SignalP"/>
    </source>
</evidence>
<accession>A0A5C3K8U4</accession>
<keyword evidence="1" id="KW-0732">Signal</keyword>
<feature type="chain" id="PRO_5022746017" evidence="1">
    <location>
        <begin position="23"/>
        <end position="171"/>
    </location>
</feature>
<protein>
    <submittedName>
        <fullName evidence="2">Uncharacterized protein</fullName>
    </submittedName>
</protein>
<dbReference type="AlphaFoldDB" id="A0A5C3K8U4"/>
<keyword evidence="3" id="KW-1185">Reference proteome</keyword>
<name>A0A5C3K8U4_COPMA</name>
<evidence type="ECO:0000313" key="3">
    <source>
        <dbReference type="Proteomes" id="UP000307440"/>
    </source>
</evidence>
<sequence length="171" mass="17642">MKLSINSVVLSAVLVRGAAVSATDLRLFPSNNCISSTWFQCGGLGHNVGCSASTPSASLIAIGGLLGSNTGWAFSGCTSVPNTIFGRSSCNQPSFATYKVFGLNLRLVQDAKVNPTKCVNVDSFGMLNEGKEVVYKIPAENREGNLAAVGREDASALKGIAVAAKLTAVQG</sequence>
<dbReference type="EMBL" id="ML210784">
    <property type="protein sequence ID" value="TFK16480.1"/>
    <property type="molecule type" value="Genomic_DNA"/>
</dbReference>
<feature type="signal peptide" evidence="1">
    <location>
        <begin position="1"/>
        <end position="22"/>
    </location>
</feature>
<evidence type="ECO:0000313" key="2">
    <source>
        <dbReference type="EMBL" id="TFK16480.1"/>
    </source>
</evidence>
<dbReference type="Proteomes" id="UP000307440">
    <property type="component" value="Unassembled WGS sequence"/>
</dbReference>